<dbReference type="Proteomes" id="UP001139369">
    <property type="component" value="Unassembled WGS sequence"/>
</dbReference>
<name>A0A9X2AK60_9FLAO</name>
<keyword evidence="5" id="KW-1185">Reference proteome</keyword>
<gene>
    <name evidence="4" type="ORF">MC378_01565</name>
</gene>
<feature type="signal peptide" evidence="2">
    <location>
        <begin position="1"/>
        <end position="20"/>
    </location>
</feature>
<dbReference type="EMBL" id="JAKQYM010000001">
    <property type="protein sequence ID" value="MCI2227835.1"/>
    <property type="molecule type" value="Genomic_DNA"/>
</dbReference>
<sequence>MKNAILISFLFLLLGNTAFSQNVSFFNNPSEDVSFSLTSYNYTIFKDYIFTSGYDNINGKELWKTDGTTLGTSLVKDINPGISDSSPSNFTVVGNLLFFTANDGVNGTELWKTDGTEAGTVLVKNINNNNQQSYIYELNSFKGKLIFFANDGINGSELWESDGTELGTKILKNIRPGSFSSYEPSGFYSVILNNEFYFTANDDSGKELWKTDGTEAGTVLVKDIYTGVGGSHSNPKYLTVYNGEIYFQAFEPTNTGRELWKTDGTEAGTVLVKDIKPGKNDSYPQDLITYNGNLYFSANDGNGSELWVSDGTTEGTILLKHINTNPGNTHSSPSKFIEFNGVLFFTADNGNTGHELWKTDGTEDGTVLVKDIRPGAMTSHILYINEYKGKLYFDADDGVNGKELWESDGTTAGTILKQDINIGSSSSPDNFIKFKEKLFFRAFGLTGYKNYKLSYPNTFTAASGNWNTNENWSFGVVPIANDDVEIPVGKTVNINIENLEIIDLHLLGTLNINAGKSMTAKGNLFADTGTLNIYSNATSSGSLIVNDSSSGNITYNRYVTGIDTAPEPDFKPWHLISSPVFGENVEDIITNGSLADGSGDNRKGLALYQNSVDGNPWTYFNTSSSEVMNSGNGYSVLRSTDGIIPFKGTLKTDDLEYPISLGISGTGVENKWNLIGNPYPSFIAINNDADATNNFITQNEAHMDPLFVGLYFWNPVKNSYDVINKTTDGNKYITPGQGFFIASKEDGGNITILEEMQKHQPENLFLRSTTNSIAKILLSVSNGTETKSTEIKYIAGTTTGLDPGYDAGLFNGITSDFSIYTRLLDNSNTTNIALQSLPPENYESMIVPVGLKANENTTLTFSVNATNLPNDINVYLEDRMLNSFTHLNKTNSEYTIMLESAINEIGRFYIHTTPTVLSIKNNTLSTVNIFKTNVSTIRIMGLPQGKTTFTLFNILGKQVLDSYFSANGVQDINLPKLAAGFYIVKLQTESGNLTKKIILE</sequence>
<evidence type="ECO:0000259" key="3">
    <source>
        <dbReference type="Pfam" id="PF18962"/>
    </source>
</evidence>
<dbReference type="NCBIfam" id="TIGR04534">
    <property type="entry name" value="ELWxxDGT_rpt"/>
    <property type="match status" value="5"/>
</dbReference>
<evidence type="ECO:0000256" key="1">
    <source>
        <dbReference type="ARBA" id="ARBA00022729"/>
    </source>
</evidence>
<dbReference type="InterPro" id="IPR026444">
    <property type="entry name" value="Secre_tail"/>
</dbReference>
<dbReference type="NCBIfam" id="TIGR04183">
    <property type="entry name" value="Por_Secre_tail"/>
    <property type="match status" value="1"/>
</dbReference>
<dbReference type="InterPro" id="IPR030916">
    <property type="entry name" value="ELWxxDGT_rpt"/>
</dbReference>
<feature type="chain" id="PRO_5040960757" evidence="2">
    <location>
        <begin position="21"/>
        <end position="1000"/>
    </location>
</feature>
<evidence type="ECO:0000256" key="2">
    <source>
        <dbReference type="SAM" id="SignalP"/>
    </source>
</evidence>
<evidence type="ECO:0000313" key="4">
    <source>
        <dbReference type="EMBL" id="MCI2227835.1"/>
    </source>
</evidence>
<dbReference type="AlphaFoldDB" id="A0A9X2AK60"/>
<feature type="domain" description="Secretion system C-terminal sorting" evidence="3">
    <location>
        <begin position="943"/>
        <end position="998"/>
    </location>
</feature>
<protein>
    <submittedName>
        <fullName evidence="4">T9SS type A sorting domain-containing protein</fullName>
    </submittedName>
</protein>
<keyword evidence="1 2" id="KW-0732">Signal</keyword>
<proteinExistence type="predicted"/>
<evidence type="ECO:0000313" key="5">
    <source>
        <dbReference type="Proteomes" id="UP001139369"/>
    </source>
</evidence>
<comment type="caution">
    <text evidence="4">The sequence shown here is derived from an EMBL/GenBank/DDBJ whole genome shotgun (WGS) entry which is preliminary data.</text>
</comment>
<dbReference type="RefSeq" id="WP_242176955.1">
    <property type="nucleotide sequence ID" value="NZ_JAKQYM010000001.1"/>
</dbReference>
<dbReference type="Pfam" id="PF18962">
    <property type="entry name" value="Por_Secre_tail"/>
    <property type="match status" value="1"/>
</dbReference>
<reference evidence="4" key="1">
    <citation type="submission" date="2022-02" db="EMBL/GenBank/DDBJ databases">
        <title>Polaribacter sp. MSW13, isolated from seawater.</title>
        <authorList>
            <person name="Kristyanto S."/>
            <person name="Jung J."/>
            <person name="Jeon C.O."/>
        </authorList>
    </citation>
    <scope>NUCLEOTIDE SEQUENCE</scope>
    <source>
        <strain evidence="4">MSW13</strain>
    </source>
</reference>
<organism evidence="4 5">
    <name type="scientific">Polaribacter marinus</name>
    <dbReference type="NCBI Taxonomy" id="2916838"/>
    <lineage>
        <taxon>Bacteria</taxon>
        <taxon>Pseudomonadati</taxon>
        <taxon>Bacteroidota</taxon>
        <taxon>Flavobacteriia</taxon>
        <taxon>Flavobacteriales</taxon>
        <taxon>Flavobacteriaceae</taxon>
    </lineage>
</organism>
<accession>A0A9X2AK60</accession>